<dbReference type="OrthoDB" id="678132at2759"/>
<keyword evidence="3" id="KW-1185">Reference proteome</keyword>
<dbReference type="GO" id="GO:0016567">
    <property type="term" value="P:protein ubiquitination"/>
    <property type="evidence" value="ECO:0007669"/>
    <property type="project" value="UniProtKB-UniPathway"/>
</dbReference>
<sequence length="401" mass="42407">MDYLPSMASLSGLYLYLLSSRHLPATSPGGAATEKSRSFHLLALLRGCLLLVFHALFFLLLRFHSLYRVIVCHNFSPPPSILQAERPPPPPAAPPLGLSGDEGSTYAGRALSHLLTVVTRIPANSRKYELLRGLADRLLEENLLCGSAAAAAIGGAALAHAFSRTTRRLEAAAARLQGPGRRPDGSMEGILTGVRSRLRRWVDRPEEKASAATAAAAGDGDDGAEDAAEKLAAEALWLAEKMAACGATGEAVAAWGAATGLARASLSSSPRLQAALVRISAFLLRQDDGGEVGRMDMAAMWLPLLCRASPAAVGGGERAGVVAALEGIIAGLSWGQQEEMLSLWLHHFASSPHSDWPDLQPCYASWYAASRKLLLLHEETLQKGSTTPEGIRLLPADASST</sequence>
<dbReference type="EMBL" id="LR746271">
    <property type="protein sequence ID" value="CAA7400978.1"/>
    <property type="molecule type" value="Genomic_DNA"/>
</dbReference>
<dbReference type="Proteomes" id="UP000663760">
    <property type="component" value="Chromosome 8"/>
</dbReference>
<keyword evidence="1" id="KW-0472">Membrane</keyword>
<keyword evidence="1" id="KW-0812">Transmembrane</keyword>
<dbReference type="PANTHER" id="PTHR31060:SF4">
    <property type="entry name" value="1,8-CINEOLE SYNTHASE"/>
    <property type="match status" value="1"/>
</dbReference>
<keyword evidence="1" id="KW-1133">Transmembrane helix</keyword>
<protein>
    <submittedName>
        <fullName evidence="2">Uncharacterized protein</fullName>
    </submittedName>
</protein>
<dbReference type="InterPro" id="IPR038920">
    <property type="entry name" value="At3g05675-like"/>
</dbReference>
<name>A0A7I8KV43_SPIIN</name>
<evidence type="ECO:0000256" key="1">
    <source>
        <dbReference type="SAM" id="Phobius"/>
    </source>
</evidence>
<gene>
    <name evidence="2" type="ORF">SI8410_08011656</name>
</gene>
<evidence type="ECO:0000313" key="3">
    <source>
        <dbReference type="Proteomes" id="UP000663760"/>
    </source>
</evidence>
<accession>A0A7I8KV43</accession>
<reference evidence="2" key="1">
    <citation type="submission" date="2020-02" db="EMBL/GenBank/DDBJ databases">
        <authorList>
            <person name="Scholz U."/>
            <person name="Mascher M."/>
            <person name="Fiebig A."/>
        </authorList>
    </citation>
    <scope>NUCLEOTIDE SEQUENCE</scope>
</reference>
<dbReference type="AlphaFoldDB" id="A0A7I8KV43"/>
<dbReference type="UniPathway" id="UPA00143"/>
<dbReference type="PANTHER" id="PTHR31060">
    <property type="entry name" value="OSJNBA0011J08.25 PROTEIN-RELATED"/>
    <property type="match status" value="1"/>
</dbReference>
<feature type="transmembrane region" description="Helical" evidence="1">
    <location>
        <begin position="41"/>
        <end position="61"/>
    </location>
</feature>
<proteinExistence type="predicted"/>
<evidence type="ECO:0000313" key="2">
    <source>
        <dbReference type="EMBL" id="CAA7400978.1"/>
    </source>
</evidence>
<organism evidence="2 3">
    <name type="scientific">Spirodela intermedia</name>
    <name type="common">Intermediate duckweed</name>
    <dbReference type="NCBI Taxonomy" id="51605"/>
    <lineage>
        <taxon>Eukaryota</taxon>
        <taxon>Viridiplantae</taxon>
        <taxon>Streptophyta</taxon>
        <taxon>Embryophyta</taxon>
        <taxon>Tracheophyta</taxon>
        <taxon>Spermatophyta</taxon>
        <taxon>Magnoliopsida</taxon>
        <taxon>Liliopsida</taxon>
        <taxon>Araceae</taxon>
        <taxon>Lemnoideae</taxon>
        <taxon>Spirodela</taxon>
    </lineage>
</organism>